<evidence type="ECO:0000313" key="2">
    <source>
        <dbReference type="EMBL" id="CAB3990304.1"/>
    </source>
</evidence>
<keyword evidence="3" id="KW-1185">Reference proteome</keyword>
<comment type="caution">
    <text evidence="2">The sequence shown here is derived from an EMBL/GenBank/DDBJ whole genome shotgun (WGS) entry which is preliminary data.</text>
</comment>
<gene>
    <name evidence="2" type="ORF">PACLA_8A026844</name>
</gene>
<dbReference type="Proteomes" id="UP001152795">
    <property type="component" value="Unassembled WGS sequence"/>
</dbReference>
<dbReference type="AlphaFoldDB" id="A0A7D9DPK5"/>
<organism evidence="2 3">
    <name type="scientific">Paramuricea clavata</name>
    <name type="common">Red gorgonian</name>
    <name type="synonym">Violescent sea-whip</name>
    <dbReference type="NCBI Taxonomy" id="317549"/>
    <lineage>
        <taxon>Eukaryota</taxon>
        <taxon>Metazoa</taxon>
        <taxon>Cnidaria</taxon>
        <taxon>Anthozoa</taxon>
        <taxon>Octocorallia</taxon>
        <taxon>Malacalcyonacea</taxon>
        <taxon>Plexauridae</taxon>
        <taxon>Paramuricea</taxon>
    </lineage>
</organism>
<feature type="compositionally biased region" description="Basic and acidic residues" evidence="1">
    <location>
        <begin position="202"/>
        <end position="213"/>
    </location>
</feature>
<name>A0A7D9DPK5_PARCT</name>
<sequence>MEDVLKCVALFYKAGTSGKEYVRKEKFLVKVPRGEDGKEIKLAHLKDIVCVQGGLIEIARQTGLSDFGKESQKKLDLRIGRIDEAGERTSINTDSQMELEMPSIRNHVDKLQVMVYPIEVVFAPKRSTIVIEINGSSKPTSSSYNVTSTGPRLQKVLSEESQQNLNEEHFTKCSEKAKRPQPKRNRLIKDMFARVPPKSKKKDASHLHTKSGDNIDSDIDLSDQERDEV</sequence>
<protein>
    <submittedName>
        <fullName evidence="2">Uncharacterized protein</fullName>
    </submittedName>
</protein>
<dbReference type="OrthoDB" id="10641778at2759"/>
<evidence type="ECO:0000313" key="3">
    <source>
        <dbReference type="Proteomes" id="UP001152795"/>
    </source>
</evidence>
<feature type="compositionally biased region" description="Basic and acidic residues" evidence="1">
    <location>
        <begin position="166"/>
        <end position="178"/>
    </location>
</feature>
<accession>A0A7D9DPK5</accession>
<feature type="region of interest" description="Disordered" evidence="1">
    <location>
        <begin position="160"/>
        <end position="229"/>
    </location>
</feature>
<reference evidence="2" key="1">
    <citation type="submission" date="2020-04" db="EMBL/GenBank/DDBJ databases">
        <authorList>
            <person name="Alioto T."/>
            <person name="Alioto T."/>
            <person name="Gomez Garrido J."/>
        </authorList>
    </citation>
    <scope>NUCLEOTIDE SEQUENCE</scope>
    <source>
        <strain evidence="2">A484AB</strain>
    </source>
</reference>
<proteinExistence type="predicted"/>
<dbReference type="EMBL" id="CACRXK020001638">
    <property type="protein sequence ID" value="CAB3990304.1"/>
    <property type="molecule type" value="Genomic_DNA"/>
</dbReference>
<feature type="compositionally biased region" description="Acidic residues" evidence="1">
    <location>
        <begin position="215"/>
        <end position="229"/>
    </location>
</feature>
<evidence type="ECO:0000256" key="1">
    <source>
        <dbReference type="SAM" id="MobiDB-lite"/>
    </source>
</evidence>